<comment type="subcellular location">
    <subcellularLocation>
        <location evidence="1">Cytoplasm</location>
    </subcellularLocation>
</comment>
<dbReference type="CDD" id="cd04458">
    <property type="entry name" value="CSP_CDS"/>
    <property type="match status" value="1"/>
</dbReference>
<comment type="caution">
    <text evidence="8">The sequence shown here is derived from an EMBL/GenBank/DDBJ whole genome shotgun (WGS) entry which is preliminary data.</text>
</comment>
<evidence type="ECO:0000256" key="3">
    <source>
        <dbReference type="ARBA" id="ARBA00023015"/>
    </source>
</evidence>
<keyword evidence="9" id="KW-1185">Reference proteome</keyword>
<keyword evidence="5" id="KW-0010">Activator</keyword>
<feature type="domain" description="CSD" evidence="7">
    <location>
        <begin position="7"/>
        <end position="72"/>
    </location>
</feature>
<evidence type="ECO:0000256" key="1">
    <source>
        <dbReference type="ARBA" id="ARBA00004496"/>
    </source>
</evidence>
<evidence type="ECO:0000256" key="5">
    <source>
        <dbReference type="ARBA" id="ARBA00023159"/>
    </source>
</evidence>
<dbReference type="Gene3D" id="2.40.50.140">
    <property type="entry name" value="Nucleic acid-binding proteins"/>
    <property type="match status" value="1"/>
</dbReference>
<accession>U2PP83</accession>
<dbReference type="PANTHER" id="PTHR46565">
    <property type="entry name" value="COLD SHOCK DOMAIN PROTEIN 2"/>
    <property type="match status" value="1"/>
</dbReference>
<keyword evidence="4" id="KW-0238">DNA-binding</keyword>
<dbReference type="InterPro" id="IPR011129">
    <property type="entry name" value="CSD"/>
</dbReference>
<dbReference type="EMBL" id="AWVJ01000009">
    <property type="protein sequence ID" value="ERK52350.1"/>
    <property type="molecule type" value="Genomic_DNA"/>
</dbReference>
<name>U2PP83_EUBRA</name>
<dbReference type="PRINTS" id="PR00050">
    <property type="entry name" value="COLDSHOCK"/>
</dbReference>
<dbReference type="GO" id="GO:0003677">
    <property type="term" value="F:DNA binding"/>
    <property type="evidence" value="ECO:0007669"/>
    <property type="project" value="UniProtKB-KW"/>
</dbReference>
<dbReference type="InterPro" id="IPR012156">
    <property type="entry name" value="Cold_shock_CspA"/>
</dbReference>
<dbReference type="AlphaFoldDB" id="U2PP83"/>
<dbReference type="Proteomes" id="UP000016608">
    <property type="component" value="Unassembled WGS sequence"/>
</dbReference>
<dbReference type="SMART" id="SM00357">
    <property type="entry name" value="CSP"/>
    <property type="match status" value="1"/>
</dbReference>
<protein>
    <submittedName>
        <fullName evidence="8">Putative transcriptional repressor activity CueR</fullName>
    </submittedName>
</protein>
<evidence type="ECO:0000259" key="7">
    <source>
        <dbReference type="PROSITE" id="PS51857"/>
    </source>
</evidence>
<organism evidence="8 9">
    <name type="scientific">Eubacterium ramulus ATCC 29099</name>
    <dbReference type="NCBI Taxonomy" id="1256908"/>
    <lineage>
        <taxon>Bacteria</taxon>
        <taxon>Bacillati</taxon>
        <taxon>Bacillota</taxon>
        <taxon>Clostridia</taxon>
        <taxon>Eubacteriales</taxon>
        <taxon>Eubacteriaceae</taxon>
        <taxon>Eubacterium</taxon>
    </lineage>
</organism>
<evidence type="ECO:0000313" key="9">
    <source>
        <dbReference type="Proteomes" id="UP000016608"/>
    </source>
</evidence>
<dbReference type="PATRIC" id="fig|1256908.3.peg.151"/>
<keyword evidence="2" id="KW-0963">Cytoplasm</keyword>
<evidence type="ECO:0000313" key="8">
    <source>
        <dbReference type="EMBL" id="ERK52350.1"/>
    </source>
</evidence>
<reference evidence="8 9" key="1">
    <citation type="submission" date="2013-06" db="EMBL/GenBank/DDBJ databases">
        <authorList>
            <person name="Weinstock G."/>
            <person name="Sodergren E."/>
            <person name="Lobos E.A."/>
            <person name="Fulton L."/>
            <person name="Fulton R."/>
            <person name="Courtney L."/>
            <person name="Fronick C."/>
            <person name="O'Laughlin M."/>
            <person name="Godfrey J."/>
            <person name="Wilson R.M."/>
            <person name="Miner T."/>
            <person name="Farmer C."/>
            <person name="Delehaunty K."/>
            <person name="Cordes M."/>
            <person name="Minx P."/>
            <person name="Tomlinson C."/>
            <person name="Chen J."/>
            <person name="Wollam A."/>
            <person name="Pepin K.H."/>
            <person name="Bhonagiri V."/>
            <person name="Zhang X."/>
            <person name="Warren W."/>
            <person name="Mitreva M."/>
            <person name="Mardis E.R."/>
            <person name="Wilson R.K."/>
        </authorList>
    </citation>
    <scope>NUCLEOTIDE SEQUENCE [LARGE SCALE GENOMIC DNA]</scope>
    <source>
        <strain evidence="8 9">ATCC 29099</strain>
    </source>
</reference>
<dbReference type="PIRSF" id="PIRSF002599">
    <property type="entry name" value="Cold_shock_A"/>
    <property type="match status" value="1"/>
</dbReference>
<dbReference type="HOGENOM" id="CLU_117621_2_2_9"/>
<evidence type="ECO:0000256" key="6">
    <source>
        <dbReference type="ARBA" id="ARBA00023163"/>
    </source>
</evidence>
<dbReference type="PROSITE" id="PS51857">
    <property type="entry name" value="CSD_2"/>
    <property type="match status" value="1"/>
</dbReference>
<proteinExistence type="predicted"/>
<keyword evidence="3" id="KW-0805">Transcription regulation</keyword>
<dbReference type="GO" id="GO:0005737">
    <property type="term" value="C:cytoplasm"/>
    <property type="evidence" value="ECO:0007669"/>
    <property type="project" value="UniProtKB-SubCell"/>
</dbReference>
<dbReference type="eggNOG" id="COG1278">
    <property type="taxonomic scope" value="Bacteria"/>
</dbReference>
<sequence length="81" mass="9225">MTMAGKEMKGTVKWFSAKRGYGFLVDADGIDYFVHYSEIQSEGFKTLRNNMEVSFMVEEDEKGRSIAKCVVPISEETSEEE</sequence>
<dbReference type="PANTHER" id="PTHR46565:SF20">
    <property type="entry name" value="COLD SHOCK DOMAIN-CONTAINING PROTEIN 4"/>
    <property type="match status" value="1"/>
</dbReference>
<evidence type="ECO:0000256" key="4">
    <source>
        <dbReference type="ARBA" id="ARBA00023125"/>
    </source>
</evidence>
<dbReference type="InterPro" id="IPR012340">
    <property type="entry name" value="NA-bd_OB-fold"/>
</dbReference>
<dbReference type="SUPFAM" id="SSF50249">
    <property type="entry name" value="Nucleic acid-binding proteins"/>
    <property type="match status" value="1"/>
</dbReference>
<gene>
    <name evidence="8" type="ORF">HMPREF0373_00166</name>
</gene>
<evidence type="ECO:0000256" key="2">
    <source>
        <dbReference type="ARBA" id="ARBA00022490"/>
    </source>
</evidence>
<keyword evidence="6" id="KW-0804">Transcription</keyword>
<dbReference type="Pfam" id="PF00313">
    <property type="entry name" value="CSD"/>
    <property type="match status" value="1"/>
</dbReference>
<dbReference type="InterPro" id="IPR002059">
    <property type="entry name" value="CSP_DNA-bd"/>
</dbReference>